<feature type="domain" description="Helicase HerA-like C-terminal" evidence="2">
    <location>
        <begin position="80"/>
        <end position="279"/>
    </location>
</feature>
<reference evidence="3 4" key="1">
    <citation type="submission" date="2017-02" db="EMBL/GenBank/DDBJ databases">
        <authorList>
            <person name="Peterson S.W."/>
        </authorList>
    </citation>
    <scope>NUCLEOTIDE SEQUENCE [LARGE SCALE GENOMIC DNA]</scope>
    <source>
        <strain evidence="3 4">ATCC 35992</strain>
    </source>
</reference>
<dbReference type="RefSeq" id="WP_078765410.1">
    <property type="nucleotide sequence ID" value="NZ_FUXZ01000003.1"/>
</dbReference>
<gene>
    <name evidence="3" type="ORF">SAMN02745111_00521</name>
</gene>
<keyword evidence="4" id="KW-1185">Reference proteome</keyword>
<feature type="compositionally biased region" description="Basic residues" evidence="1">
    <location>
        <begin position="331"/>
        <end position="342"/>
    </location>
</feature>
<dbReference type="Pfam" id="PF05872">
    <property type="entry name" value="HerA_C"/>
    <property type="match status" value="1"/>
</dbReference>
<accession>A0A1T4V9M4</accession>
<dbReference type="AlphaFoldDB" id="A0A1T4V9M4"/>
<proteinExistence type="predicted"/>
<feature type="compositionally biased region" description="Acidic residues" evidence="1">
    <location>
        <begin position="363"/>
        <end position="380"/>
    </location>
</feature>
<evidence type="ECO:0000259" key="2">
    <source>
        <dbReference type="Pfam" id="PF05872"/>
    </source>
</evidence>
<evidence type="ECO:0000313" key="4">
    <source>
        <dbReference type="Proteomes" id="UP000190814"/>
    </source>
</evidence>
<name>A0A1T4V9M4_9FIRM</name>
<dbReference type="EMBL" id="FUXZ01000003">
    <property type="protein sequence ID" value="SKA61664.1"/>
    <property type="molecule type" value="Genomic_DNA"/>
</dbReference>
<dbReference type="STRING" id="39495.SAMN02745111_00521"/>
<dbReference type="Proteomes" id="UP000190814">
    <property type="component" value="Unassembled WGS sequence"/>
</dbReference>
<evidence type="ECO:0000256" key="1">
    <source>
        <dbReference type="SAM" id="MobiDB-lite"/>
    </source>
</evidence>
<sequence length="380" mass="43284">MGENSREKVRHILAVGYEKNERPKIFSNFYKLARNDGRIVISIDTSDLFKDVSEIDDILVDDYYFQFDEVEGKSYFYIPIDRFGCDNLCEIMNLTEAQKDIMKIIYDVAKGENLKFDGIDDVKDVLDYAVKNAASVAPKYGRINMLGKATFIKAVDEFSKTPTGKIFKECDFDIDALFDVDSDDGITIIRCKELSFNAPLFKKCILWLLDEMNQLHEDDDKETNIFVLIEKSHEVFAGLDQEFDAKMKTVLNSLSDKGIQVCLSAHYITEIPEEIVPDLECVDDVYSYLTAHGVETVKEAPGYEYDVEGMIAKIKAASAEHDEYIAEQRANKKKKKKKKSKRAQQLEALQNGQDISLSNNDKEESEEESESEETSSDSLI</sequence>
<feature type="region of interest" description="Disordered" evidence="1">
    <location>
        <begin position="327"/>
        <end position="380"/>
    </location>
</feature>
<evidence type="ECO:0000313" key="3">
    <source>
        <dbReference type="EMBL" id="SKA61664.1"/>
    </source>
</evidence>
<dbReference type="InterPro" id="IPR033186">
    <property type="entry name" value="HerA_C"/>
</dbReference>
<protein>
    <recommendedName>
        <fullName evidence="2">Helicase HerA-like C-terminal domain-containing protein</fullName>
    </recommendedName>
</protein>
<organism evidence="3 4">
    <name type="scientific">Eubacterium uniforme</name>
    <dbReference type="NCBI Taxonomy" id="39495"/>
    <lineage>
        <taxon>Bacteria</taxon>
        <taxon>Bacillati</taxon>
        <taxon>Bacillota</taxon>
        <taxon>Clostridia</taxon>
        <taxon>Eubacteriales</taxon>
        <taxon>Eubacteriaceae</taxon>
        <taxon>Eubacterium</taxon>
    </lineage>
</organism>